<protein>
    <submittedName>
        <fullName evidence="1">Uncharacterized protein</fullName>
    </submittedName>
</protein>
<dbReference type="AlphaFoldDB" id="A0A0D8HJC5"/>
<dbReference type="EMBL" id="JXYS01000029">
    <property type="protein sequence ID" value="KJF17852.1"/>
    <property type="molecule type" value="Genomic_DNA"/>
</dbReference>
<evidence type="ECO:0000313" key="1">
    <source>
        <dbReference type="EMBL" id="KJF17852.1"/>
    </source>
</evidence>
<dbReference type="RefSeq" id="WP_152625908.1">
    <property type="nucleotide sequence ID" value="NZ_JXYS01000029.1"/>
</dbReference>
<organism evidence="1 2">
    <name type="scientific">Acidithrix ferrooxidans</name>
    <dbReference type="NCBI Taxonomy" id="1280514"/>
    <lineage>
        <taxon>Bacteria</taxon>
        <taxon>Bacillati</taxon>
        <taxon>Actinomycetota</taxon>
        <taxon>Acidimicrobiia</taxon>
        <taxon>Acidimicrobiales</taxon>
        <taxon>Acidimicrobiaceae</taxon>
        <taxon>Acidithrix</taxon>
    </lineage>
</organism>
<sequence>MNATLLLCDSAVVSEAKLFILGGGWSLVGPGPTPMAIALKIDVDFNAVDDEHHWELFLEEQNGDPIIFETPDGPRPIEVRGDFRVGRPEEMPAEAAIPVNIAINLGPLPLEPGKSFVWRLTVNGYSDPSWSAFFATRAMPDFTMMEGNQ</sequence>
<dbReference type="OrthoDB" id="3526022at2"/>
<keyword evidence="2" id="KW-1185">Reference proteome</keyword>
<dbReference type="Pfam" id="PF22091">
    <property type="entry name" value="DUF6941"/>
    <property type="match status" value="1"/>
</dbReference>
<name>A0A0D8HJC5_9ACTN</name>
<evidence type="ECO:0000313" key="2">
    <source>
        <dbReference type="Proteomes" id="UP000032360"/>
    </source>
</evidence>
<accession>A0A0D8HJC5</accession>
<dbReference type="Proteomes" id="UP000032360">
    <property type="component" value="Unassembled WGS sequence"/>
</dbReference>
<gene>
    <name evidence="1" type="ORF">AXFE_13490</name>
</gene>
<proteinExistence type="predicted"/>
<dbReference type="STRING" id="1280514.AXFE_13490"/>
<dbReference type="InterPro" id="IPR054221">
    <property type="entry name" value="DUF6941"/>
</dbReference>
<comment type="caution">
    <text evidence="1">The sequence shown here is derived from an EMBL/GenBank/DDBJ whole genome shotgun (WGS) entry which is preliminary data.</text>
</comment>
<reference evidence="1 2" key="1">
    <citation type="submission" date="2015-01" db="EMBL/GenBank/DDBJ databases">
        <title>Draft genome of the acidophilic iron oxidizer Acidithrix ferrooxidans strain Py-F3.</title>
        <authorList>
            <person name="Poehlein A."/>
            <person name="Eisen S."/>
            <person name="Schloemann M."/>
            <person name="Johnson B.D."/>
            <person name="Daniel R."/>
            <person name="Muehling M."/>
        </authorList>
    </citation>
    <scope>NUCLEOTIDE SEQUENCE [LARGE SCALE GENOMIC DNA]</scope>
    <source>
        <strain evidence="1 2">Py-F3</strain>
    </source>
</reference>